<evidence type="ECO:0000256" key="1">
    <source>
        <dbReference type="ARBA" id="ARBA00022562"/>
    </source>
</evidence>
<dbReference type="GO" id="GO:0006260">
    <property type="term" value="P:DNA replication"/>
    <property type="evidence" value="ECO:0007669"/>
    <property type="project" value="UniProtKB-KW"/>
</dbReference>
<feature type="domain" description="DNA replication helicase" evidence="7">
    <location>
        <begin position="3"/>
        <end position="782"/>
    </location>
</feature>
<name>Q8B3U9_9GAMA</name>
<dbReference type="Proteomes" id="UP000242182">
    <property type="component" value="Segment"/>
</dbReference>
<protein>
    <submittedName>
        <fullName evidence="8">Helicase</fullName>
    </submittedName>
</protein>
<proteinExistence type="inferred from homology"/>
<evidence type="ECO:0000256" key="5">
    <source>
        <dbReference type="ARBA" id="ARBA00022806"/>
    </source>
</evidence>
<reference evidence="8 9" key="1">
    <citation type="journal article" date="2003" name="Virology">
        <title>A novel porcine gammaherpesvirus.</title>
        <authorList>
            <person name="Chmielewicz B."/>
            <person name="Goltz M."/>
            <person name="Franz T."/>
            <person name="Bauer C."/>
            <person name="Brema S."/>
            <person name="Ellerbrok H."/>
            <person name="Beckmann S."/>
            <person name="Rziha H.J."/>
            <person name="Lahrmann K.H."/>
            <person name="Romero C."/>
            <person name="Ehlers B."/>
        </authorList>
    </citation>
    <scope>NUCLEOTIDE SEQUENCE [LARGE SCALE GENOMIC DNA]</scope>
    <source>
        <strain evidence="8">568</strain>
    </source>
</reference>
<sequence length="782" mass="88915">MEHISKSFFLNMTSDSKVRKIVREIKLLSQKTTEDVPDVDWFDCQFDPIDGGPTLPFSAYVITGTAGAGKSTSISAIHQNLNCLITGATVVASQNLSKSLRSFCPTIYSAFGFKSRHINLATRHLGPHTSQITDINQIQYKLLSEYWPVIHSIKEDFIKKKKRSCYEHLDSDTLNLWSSLGVPQLWTTNIIVIDEAGTLSSNILMAVVFFYWFYNGWMRTPLYRNGKLPCIVCVGSPTQTDAYQSLFHHKKQKNMISECDNILSLLIGNKTVANYVSINNHWALFINNKRCTDPEFGHLLKVLEYGLELSDDIITYVNLFVVPQAQILNPMEFVGWTRLFLSHIEVKNYLTSLHNALSLVSENSECALFTCPIICEVFNAALDEYKNTINLPNITAIEWLTKNLYRLSNYSQFVDQDMTASSTEISETSTKVTYVTKFVKNSYVSVNGKTKKCICGFMGTYESFKKVIDNETFLDNYANEQPQHVYYFLSILLYNSMYSFYNYGIDTGNFDYLQKLNEIPIAQCLLRCDSDTINMECMELEQDLFYLKTVPPPGVNSVSLAMIIMIYTNLKDIFNSRLGVAIECFGKPFLQKDFSTFTRNMIIRNNVDYVCMDKIIGLLDYASTIESYQLKGYTFAPIYFGRPFQNTNISQDLRDKMPNMIVQDSMGFIACLENNISKMNEIVEGGNPIHLCSVGDYGISSKLAMTIAKSQGLSLDKVAICFGNHRRIKKSHVYVALSRARDPKYIVIDKNPLVDQECEQDVCTSTRHIVEALHNPSTLLVY</sequence>
<keyword evidence="1" id="KW-1048">Host nucleus</keyword>
<accession>Q8B3U9</accession>
<dbReference type="GO" id="GO:0004386">
    <property type="term" value="F:helicase activity"/>
    <property type="evidence" value="ECO:0007669"/>
    <property type="project" value="UniProtKB-KW"/>
</dbReference>
<organism evidence="8 9">
    <name type="scientific">Suid gammaherpesvirus 4</name>
    <dbReference type="NCBI Taxonomy" id="1960250"/>
    <lineage>
        <taxon>Viruses</taxon>
        <taxon>Duplodnaviria</taxon>
        <taxon>Heunggongvirae</taxon>
        <taxon>Peploviricota</taxon>
        <taxon>Herviviricetes</taxon>
        <taxon>Herpesvirales</taxon>
        <taxon>Orthoherpesviridae</taxon>
        <taxon>Gammaherpesvirinae</taxon>
        <taxon>Macavirus</taxon>
        <taxon>Macavirus suidgamma4</taxon>
    </lineage>
</organism>
<dbReference type="Gene3D" id="3.40.50.300">
    <property type="entry name" value="P-loop containing nucleotide triphosphate hydrolases"/>
    <property type="match status" value="2"/>
</dbReference>
<dbReference type="GO" id="GO:0016787">
    <property type="term" value="F:hydrolase activity"/>
    <property type="evidence" value="ECO:0007669"/>
    <property type="project" value="UniProtKB-KW"/>
</dbReference>
<keyword evidence="2" id="KW-0235">DNA replication</keyword>
<dbReference type="EMBL" id="AY170317">
    <property type="protein sequence ID" value="AAO12385.1"/>
    <property type="molecule type" value="Genomic_DNA"/>
</dbReference>
<dbReference type="Pfam" id="PF02689">
    <property type="entry name" value="Herpes_Helicase"/>
    <property type="match status" value="1"/>
</dbReference>
<dbReference type="SUPFAM" id="SSF52540">
    <property type="entry name" value="P-loop containing nucleoside triphosphate hydrolases"/>
    <property type="match status" value="2"/>
</dbReference>
<keyword evidence="6" id="KW-0067">ATP-binding</keyword>
<dbReference type="InterPro" id="IPR034711">
    <property type="entry name" value="HSV_HELI"/>
</dbReference>
<keyword evidence="9" id="KW-1185">Reference proteome</keyword>
<evidence type="ECO:0000313" key="8">
    <source>
        <dbReference type="EMBL" id="AAO12385.1"/>
    </source>
</evidence>
<keyword evidence="3" id="KW-0547">Nucleotide-binding</keyword>
<evidence type="ECO:0000313" key="9">
    <source>
        <dbReference type="Proteomes" id="UP000242182"/>
    </source>
</evidence>
<evidence type="ECO:0000259" key="7">
    <source>
        <dbReference type="Pfam" id="PF02689"/>
    </source>
</evidence>
<evidence type="ECO:0000256" key="6">
    <source>
        <dbReference type="ARBA" id="ARBA00022840"/>
    </source>
</evidence>
<evidence type="ECO:0000256" key="4">
    <source>
        <dbReference type="ARBA" id="ARBA00022801"/>
    </source>
</evidence>
<dbReference type="HAMAP" id="MF_04030">
    <property type="entry name" value="HSV_HELI"/>
    <property type="match status" value="1"/>
</dbReference>
<dbReference type="InterPro" id="IPR027417">
    <property type="entry name" value="P-loop_NTPase"/>
</dbReference>
<keyword evidence="4" id="KW-0378">Hydrolase</keyword>
<dbReference type="GO" id="GO:0005524">
    <property type="term" value="F:ATP binding"/>
    <property type="evidence" value="ECO:0007669"/>
    <property type="project" value="UniProtKB-KW"/>
</dbReference>
<dbReference type="InterPro" id="IPR003840">
    <property type="entry name" value="DNA_helicase_dom"/>
</dbReference>
<dbReference type="OrthoDB" id="496at10239"/>
<dbReference type="CDD" id="cd18809">
    <property type="entry name" value="SF1_C_RecD"/>
    <property type="match status" value="1"/>
</dbReference>
<evidence type="ECO:0000256" key="3">
    <source>
        <dbReference type="ARBA" id="ARBA00022741"/>
    </source>
</evidence>
<keyword evidence="5 8" id="KW-0347">Helicase</keyword>
<evidence type="ECO:0000256" key="2">
    <source>
        <dbReference type="ARBA" id="ARBA00022705"/>
    </source>
</evidence>